<dbReference type="NCBIfam" id="TIGR01064">
    <property type="entry name" value="pyruv_kin"/>
    <property type="match status" value="1"/>
</dbReference>
<keyword evidence="11 14" id="KW-0324">Glycolysis</keyword>
<dbReference type="SUPFAM" id="SSF51621">
    <property type="entry name" value="Phosphoenolpyruvate/pyruvate domain"/>
    <property type="match status" value="1"/>
</dbReference>
<dbReference type="InterPro" id="IPR015795">
    <property type="entry name" value="Pyrv_Knase_C"/>
</dbReference>
<dbReference type="InterPro" id="IPR015813">
    <property type="entry name" value="Pyrv/PenolPyrv_kinase-like_dom"/>
</dbReference>
<dbReference type="GO" id="GO:0004743">
    <property type="term" value="F:pyruvate kinase activity"/>
    <property type="evidence" value="ECO:0007669"/>
    <property type="project" value="UniProtKB-UniRule"/>
</dbReference>
<dbReference type="GO" id="GO:0016301">
    <property type="term" value="F:kinase activity"/>
    <property type="evidence" value="ECO:0007669"/>
    <property type="project" value="UniProtKB-KW"/>
</dbReference>
<evidence type="ECO:0000259" key="15">
    <source>
        <dbReference type="Pfam" id="PF00224"/>
    </source>
</evidence>
<feature type="domain" description="Pyruvate kinase C-terminal" evidence="16">
    <location>
        <begin position="361"/>
        <end position="472"/>
    </location>
</feature>
<dbReference type="Gene3D" id="3.40.1380.20">
    <property type="entry name" value="Pyruvate kinase, C-terminal domain"/>
    <property type="match status" value="1"/>
</dbReference>
<evidence type="ECO:0000313" key="17">
    <source>
        <dbReference type="EMBL" id="PZE18257.1"/>
    </source>
</evidence>
<keyword evidence="5 14" id="KW-0808">Transferase</keyword>
<dbReference type="Gene3D" id="3.20.20.60">
    <property type="entry name" value="Phosphoenolpyruvate-binding domains"/>
    <property type="match status" value="1"/>
</dbReference>
<comment type="similarity">
    <text evidence="3 14">Belongs to the pyruvate kinase family.</text>
</comment>
<dbReference type="FunFam" id="2.40.33.10:FF:000001">
    <property type="entry name" value="Pyruvate kinase"/>
    <property type="match status" value="1"/>
</dbReference>
<protein>
    <recommendedName>
        <fullName evidence="4 13">Pyruvate kinase</fullName>
        <ecNumber evidence="4 13">2.7.1.40</ecNumber>
    </recommendedName>
</protein>
<keyword evidence="6" id="KW-0479">Metal-binding</keyword>
<dbReference type="OrthoDB" id="9812123at2"/>
<evidence type="ECO:0000256" key="11">
    <source>
        <dbReference type="ARBA" id="ARBA00023152"/>
    </source>
</evidence>
<evidence type="ECO:0000313" key="18">
    <source>
        <dbReference type="Proteomes" id="UP000249248"/>
    </source>
</evidence>
<gene>
    <name evidence="17" type="primary">pyk</name>
    <name evidence="17" type="ORF">DNU06_00025</name>
</gene>
<feature type="domain" description="Pyruvate kinase barrel" evidence="15">
    <location>
        <begin position="6"/>
        <end position="327"/>
    </location>
</feature>
<dbReference type="InterPro" id="IPR011037">
    <property type="entry name" value="Pyrv_Knase-like_insert_dom_sf"/>
</dbReference>
<dbReference type="EMBL" id="QKSB01000001">
    <property type="protein sequence ID" value="PZE18257.1"/>
    <property type="molecule type" value="Genomic_DNA"/>
</dbReference>
<dbReference type="GO" id="GO:0005524">
    <property type="term" value="F:ATP binding"/>
    <property type="evidence" value="ECO:0007669"/>
    <property type="project" value="UniProtKB-KW"/>
</dbReference>
<dbReference type="InterPro" id="IPR015793">
    <property type="entry name" value="Pyrv_Knase_brl"/>
</dbReference>
<dbReference type="Pfam" id="PF02887">
    <property type="entry name" value="PK_C"/>
    <property type="match status" value="1"/>
</dbReference>
<dbReference type="SUPFAM" id="SSF50800">
    <property type="entry name" value="PK beta-barrel domain-like"/>
    <property type="match status" value="1"/>
</dbReference>
<evidence type="ECO:0000256" key="9">
    <source>
        <dbReference type="ARBA" id="ARBA00022840"/>
    </source>
</evidence>
<reference evidence="17 18" key="1">
    <citation type="submission" date="2018-06" db="EMBL/GenBank/DDBJ databases">
        <title>The draft genome sequence of Crocinitomix sp. SM1701.</title>
        <authorList>
            <person name="Zhang X."/>
        </authorList>
    </citation>
    <scope>NUCLEOTIDE SEQUENCE [LARGE SCALE GENOMIC DNA]</scope>
    <source>
        <strain evidence="17 18">SM1701</strain>
    </source>
</reference>
<dbReference type="GO" id="GO:0030955">
    <property type="term" value="F:potassium ion binding"/>
    <property type="evidence" value="ECO:0007669"/>
    <property type="project" value="UniProtKB-UniRule"/>
</dbReference>
<evidence type="ECO:0000256" key="1">
    <source>
        <dbReference type="ARBA" id="ARBA00001958"/>
    </source>
</evidence>
<dbReference type="NCBIfam" id="NF004978">
    <property type="entry name" value="PRK06354.1"/>
    <property type="match status" value="1"/>
</dbReference>
<comment type="pathway">
    <text evidence="2 14">Carbohydrate degradation; glycolysis; pyruvate from D-glyceraldehyde 3-phosphate: step 5/5.</text>
</comment>
<dbReference type="Gene3D" id="2.40.33.10">
    <property type="entry name" value="PK beta-barrel domain-like"/>
    <property type="match status" value="1"/>
</dbReference>
<dbReference type="PRINTS" id="PR01050">
    <property type="entry name" value="PYRUVTKNASE"/>
</dbReference>
<dbReference type="Pfam" id="PF00224">
    <property type="entry name" value="PK"/>
    <property type="match status" value="1"/>
</dbReference>
<evidence type="ECO:0000256" key="5">
    <source>
        <dbReference type="ARBA" id="ARBA00022679"/>
    </source>
</evidence>
<evidence type="ECO:0000256" key="6">
    <source>
        <dbReference type="ARBA" id="ARBA00022723"/>
    </source>
</evidence>
<evidence type="ECO:0000256" key="13">
    <source>
        <dbReference type="NCBIfam" id="TIGR01064"/>
    </source>
</evidence>
<dbReference type="GO" id="GO:0000287">
    <property type="term" value="F:magnesium ion binding"/>
    <property type="evidence" value="ECO:0007669"/>
    <property type="project" value="UniProtKB-UniRule"/>
</dbReference>
<dbReference type="InterPro" id="IPR015806">
    <property type="entry name" value="Pyrv_Knase_insert_dom_sf"/>
</dbReference>
<keyword evidence="10 14" id="KW-0460">Magnesium</keyword>
<dbReference type="PROSITE" id="PS00110">
    <property type="entry name" value="PYRUVATE_KINASE"/>
    <property type="match status" value="1"/>
</dbReference>
<evidence type="ECO:0000256" key="4">
    <source>
        <dbReference type="ARBA" id="ARBA00012142"/>
    </source>
</evidence>
<dbReference type="InterPro" id="IPR018209">
    <property type="entry name" value="Pyrv_Knase_AS"/>
</dbReference>
<evidence type="ECO:0000256" key="12">
    <source>
        <dbReference type="ARBA" id="ARBA00023317"/>
    </source>
</evidence>
<dbReference type="EC" id="2.7.1.40" evidence="4 13"/>
<sequence>MNMINKKTKIVATMGPASTNDKAVLKEMILNGTNVCRLNFSHGTHQDHLNTLNMVREINEELGYSVALLADLQGPKIRIGEVENNHVDLINGEELIITTKKCMGTAKKLYLTYQTFPQDVAVGDKVLLDDGKLELEILSSNKKDEVAAKVIHGGKLSSKKGVNLPNTKISLPSLTEKDLIDLEFALKHNVDWIGLSFVRSARDIIELKHIISKHTSNAKVIAKIEKPEAVADIDDIIIQTDAVMVARGDLGVEVPMEKVPTIQKMIIRKCREYAKPTIVATQMMESMIENVTPTRAEVNDVANAVLDGADAVMLSGETSVGKFPIEVIKAMTKIVMEVEKSDEIYHKEEVPEKSQERFISDSICFNAARLSQRVEAKGIITMTFSGYTAYKVSSQRPKSDIFVFTENRQILTQLNLVWGVRAFYYDKMVSTDHTIADSKYILKKNGFLKANDLVINIASVPIEEKGPSNMVKLSQID</sequence>
<keyword evidence="9" id="KW-0067">ATP-binding</keyword>
<evidence type="ECO:0000256" key="2">
    <source>
        <dbReference type="ARBA" id="ARBA00004997"/>
    </source>
</evidence>
<evidence type="ECO:0000256" key="3">
    <source>
        <dbReference type="ARBA" id="ARBA00008663"/>
    </source>
</evidence>
<comment type="caution">
    <text evidence="17">The sequence shown here is derived from an EMBL/GenBank/DDBJ whole genome shotgun (WGS) entry which is preliminary data.</text>
</comment>
<keyword evidence="12 17" id="KW-0670">Pyruvate</keyword>
<evidence type="ECO:0000256" key="14">
    <source>
        <dbReference type="RuleBase" id="RU000504"/>
    </source>
</evidence>
<dbReference type="InterPro" id="IPR036918">
    <property type="entry name" value="Pyrv_Knase_C_sf"/>
</dbReference>
<dbReference type="InterPro" id="IPR001697">
    <property type="entry name" value="Pyr_Knase"/>
</dbReference>
<evidence type="ECO:0000259" key="16">
    <source>
        <dbReference type="Pfam" id="PF02887"/>
    </source>
</evidence>
<proteinExistence type="inferred from homology"/>
<name>A0A2W1N1V2_9FLAO</name>
<evidence type="ECO:0000256" key="10">
    <source>
        <dbReference type="ARBA" id="ARBA00022842"/>
    </source>
</evidence>
<keyword evidence="18" id="KW-1185">Reference proteome</keyword>
<keyword evidence="8 14" id="KW-0418">Kinase</keyword>
<comment type="catalytic activity">
    <reaction evidence="14">
        <text>pyruvate + ATP = phosphoenolpyruvate + ADP + H(+)</text>
        <dbReference type="Rhea" id="RHEA:18157"/>
        <dbReference type="ChEBI" id="CHEBI:15361"/>
        <dbReference type="ChEBI" id="CHEBI:15378"/>
        <dbReference type="ChEBI" id="CHEBI:30616"/>
        <dbReference type="ChEBI" id="CHEBI:58702"/>
        <dbReference type="ChEBI" id="CHEBI:456216"/>
        <dbReference type="EC" id="2.7.1.40"/>
    </reaction>
</comment>
<organism evidence="17 18">
    <name type="scientific">Putridiphycobacter roseus</name>
    <dbReference type="NCBI Taxonomy" id="2219161"/>
    <lineage>
        <taxon>Bacteria</taxon>
        <taxon>Pseudomonadati</taxon>
        <taxon>Bacteroidota</taxon>
        <taxon>Flavobacteriia</taxon>
        <taxon>Flavobacteriales</taxon>
        <taxon>Crocinitomicaceae</taxon>
        <taxon>Putridiphycobacter</taxon>
    </lineage>
</organism>
<dbReference type="PANTHER" id="PTHR11817">
    <property type="entry name" value="PYRUVATE KINASE"/>
    <property type="match status" value="1"/>
</dbReference>
<dbReference type="Proteomes" id="UP000249248">
    <property type="component" value="Unassembled WGS sequence"/>
</dbReference>
<evidence type="ECO:0000256" key="8">
    <source>
        <dbReference type="ARBA" id="ARBA00022777"/>
    </source>
</evidence>
<dbReference type="NCBIfam" id="NF004491">
    <property type="entry name" value="PRK05826.1"/>
    <property type="match status" value="1"/>
</dbReference>
<dbReference type="UniPathway" id="UPA00109">
    <property type="reaction ID" value="UER00188"/>
</dbReference>
<accession>A0A2W1N1V2</accession>
<dbReference type="SUPFAM" id="SSF52935">
    <property type="entry name" value="PK C-terminal domain-like"/>
    <property type="match status" value="1"/>
</dbReference>
<dbReference type="InterPro" id="IPR040442">
    <property type="entry name" value="Pyrv_kinase-like_dom_sf"/>
</dbReference>
<comment type="cofactor">
    <cofactor evidence="1">
        <name>K(+)</name>
        <dbReference type="ChEBI" id="CHEBI:29103"/>
    </cofactor>
</comment>
<keyword evidence="7" id="KW-0547">Nucleotide-binding</keyword>
<evidence type="ECO:0000256" key="7">
    <source>
        <dbReference type="ARBA" id="ARBA00022741"/>
    </source>
</evidence>
<dbReference type="AlphaFoldDB" id="A0A2W1N1V2"/>